<feature type="compositionally biased region" description="Basic and acidic residues" evidence="2">
    <location>
        <begin position="375"/>
        <end position="406"/>
    </location>
</feature>
<dbReference type="GO" id="GO:0140625">
    <property type="term" value="F:opioid growth factor receptor activity"/>
    <property type="evidence" value="ECO:0007669"/>
    <property type="project" value="InterPro"/>
</dbReference>
<feature type="domain" description="Opioid growth factor receptor (OGFr) conserved" evidence="4">
    <location>
        <begin position="96"/>
        <end position="299"/>
    </location>
</feature>
<dbReference type="PANTHER" id="PTHR14015:SF1">
    <property type="entry name" value="OPIOID GROWTH FACTOR RECEPTOR"/>
    <property type="match status" value="1"/>
</dbReference>
<dbReference type="AlphaFoldDB" id="A0A5A9NH18"/>
<keyword evidence="3" id="KW-0732">Signal</keyword>
<keyword evidence="5" id="KW-0675">Receptor</keyword>
<feature type="compositionally biased region" description="Polar residues" evidence="2">
    <location>
        <begin position="448"/>
        <end position="465"/>
    </location>
</feature>
<name>A0A5A9NH18_9TELE</name>
<comment type="caution">
    <text evidence="5">The sequence shown here is derived from an EMBL/GenBank/DDBJ whole genome shotgun (WGS) entry which is preliminary data.</text>
</comment>
<organism evidence="5 6">
    <name type="scientific">Triplophysa tibetana</name>
    <dbReference type="NCBI Taxonomy" id="1572043"/>
    <lineage>
        <taxon>Eukaryota</taxon>
        <taxon>Metazoa</taxon>
        <taxon>Chordata</taxon>
        <taxon>Craniata</taxon>
        <taxon>Vertebrata</taxon>
        <taxon>Euteleostomi</taxon>
        <taxon>Actinopterygii</taxon>
        <taxon>Neopterygii</taxon>
        <taxon>Teleostei</taxon>
        <taxon>Ostariophysi</taxon>
        <taxon>Cypriniformes</taxon>
        <taxon>Nemacheilidae</taxon>
        <taxon>Triplophysa</taxon>
    </lineage>
</organism>
<gene>
    <name evidence="5" type="ORF">E1301_Tti010474</name>
</gene>
<evidence type="ECO:0000259" key="4">
    <source>
        <dbReference type="Pfam" id="PF04664"/>
    </source>
</evidence>
<feature type="signal peptide" evidence="3">
    <location>
        <begin position="1"/>
        <end position="18"/>
    </location>
</feature>
<dbReference type="InterPro" id="IPR006757">
    <property type="entry name" value="OGF_rcpt"/>
</dbReference>
<feature type="compositionally biased region" description="Basic and acidic residues" evidence="2">
    <location>
        <begin position="466"/>
        <end position="486"/>
    </location>
</feature>
<protein>
    <submittedName>
        <fullName evidence="5">Opioid growth factor receptor</fullName>
    </submittedName>
</protein>
<feature type="compositionally biased region" description="Polar residues" evidence="2">
    <location>
        <begin position="408"/>
        <end position="431"/>
    </location>
</feature>
<accession>A0A5A9NH18</accession>
<dbReference type="GO" id="GO:0016020">
    <property type="term" value="C:membrane"/>
    <property type="evidence" value="ECO:0007669"/>
    <property type="project" value="InterPro"/>
</dbReference>
<feature type="chain" id="PRO_5023076974" evidence="3">
    <location>
        <begin position="19"/>
        <end position="496"/>
    </location>
</feature>
<dbReference type="EMBL" id="SOYY01000019">
    <property type="protein sequence ID" value="KAA0707767.1"/>
    <property type="molecule type" value="Genomic_DNA"/>
</dbReference>
<reference evidence="5 6" key="1">
    <citation type="journal article" date="2019" name="Mol. Ecol. Resour.">
        <title>Chromosome-level genome assembly of Triplophysa tibetana, a fish adapted to the harsh high-altitude environment of the Tibetan Plateau.</title>
        <authorList>
            <person name="Yang X."/>
            <person name="Liu H."/>
            <person name="Ma Z."/>
            <person name="Zou Y."/>
            <person name="Zou M."/>
            <person name="Mao Y."/>
            <person name="Li X."/>
            <person name="Wang H."/>
            <person name="Chen T."/>
            <person name="Wang W."/>
            <person name="Yang R."/>
        </authorList>
    </citation>
    <scope>NUCLEOTIDE SEQUENCE [LARGE SCALE GENOMIC DNA]</scope>
    <source>
        <strain evidence="5">TTIB1903HZAU</strain>
        <tissue evidence="5">Muscle</tissue>
    </source>
</reference>
<evidence type="ECO:0000256" key="3">
    <source>
        <dbReference type="SAM" id="SignalP"/>
    </source>
</evidence>
<evidence type="ECO:0000313" key="6">
    <source>
        <dbReference type="Proteomes" id="UP000324632"/>
    </source>
</evidence>
<keyword evidence="6" id="KW-1185">Reference proteome</keyword>
<feature type="region of interest" description="Disordered" evidence="2">
    <location>
        <begin position="312"/>
        <end position="496"/>
    </location>
</feature>
<dbReference type="Proteomes" id="UP000324632">
    <property type="component" value="Chromosome 19"/>
</dbReference>
<evidence type="ECO:0000313" key="5">
    <source>
        <dbReference type="EMBL" id="KAA0707767.1"/>
    </source>
</evidence>
<sequence>MFLFGYNIFYWLCYLVNSFRSFFLADASGMSLTNKPKLEVDYNYCEYDSTWEDDETKTVGKEKKTSGKCRRNIYAARDMQEFRRSCENLDGPDEQNEKHFPNLDFYTGSASSKPDGVYIHQFHEEWRRDYERLEDVHSYIQWLFPIQEQGMNWQAPVLSKQEIRFFRKDETAKQNLVISYELMLDFYGICLVDKKTGDVKRADHWKERFENLNRYTHNNLRITRILKCLGTLGFEHYQEKLVKFFLHETLVLNKLPKVKKSVLDYFVFAVLDKKQRQDLVKYAFKHFQPRKDFVWGPTNILAAEVNEDELKNETRISVENESETCEENKTQEEQSSEMQEVEMMPRSSTSNTAEDTRRDQIRQEPVSKSEIVIDPAEKKSTASETPLDKEETGDRRSSKEDVRVVSEQKPQSSQSDLTEPQNDQVMINFSTESEDINVKQSDVKDRSQGNPITESDGEQTSNVSDEISHDRKESSNSAQGEEKNGYVDHCTAQTWV</sequence>
<proteinExistence type="inferred from homology"/>
<dbReference type="PANTHER" id="PTHR14015">
    <property type="entry name" value="OPIOID GROWTH FACTOR RECEPTOR OGFR ZETA-TYPE OPIOID RECEPTOR"/>
    <property type="match status" value="1"/>
</dbReference>
<evidence type="ECO:0000256" key="2">
    <source>
        <dbReference type="SAM" id="MobiDB-lite"/>
    </source>
</evidence>
<dbReference type="Pfam" id="PF04664">
    <property type="entry name" value="OGFr_N"/>
    <property type="match status" value="1"/>
</dbReference>
<evidence type="ECO:0000256" key="1">
    <source>
        <dbReference type="ARBA" id="ARBA00010365"/>
    </source>
</evidence>
<comment type="similarity">
    <text evidence="1">Belongs to the opioid growth factor receptor family.</text>
</comment>
<dbReference type="InterPro" id="IPR039574">
    <property type="entry name" value="OGFr"/>
</dbReference>
<feature type="compositionally biased region" description="Basic and acidic residues" evidence="2">
    <location>
        <begin position="354"/>
        <end position="367"/>
    </location>
</feature>